<dbReference type="Proteomes" id="UP000316030">
    <property type="component" value="Unassembled WGS sequence"/>
</dbReference>
<accession>A0A521AYH4</accession>
<dbReference type="AlphaFoldDB" id="A0A521AYH4"/>
<proteinExistence type="predicted"/>
<feature type="domain" description="WYL" evidence="1">
    <location>
        <begin position="39"/>
        <end position="105"/>
    </location>
</feature>
<keyword evidence="3" id="KW-1185">Reference proteome</keyword>
<reference evidence="2 3" key="1">
    <citation type="submission" date="2017-05" db="EMBL/GenBank/DDBJ databases">
        <authorList>
            <person name="Varghese N."/>
            <person name="Submissions S."/>
        </authorList>
    </citation>
    <scope>NUCLEOTIDE SEQUENCE [LARGE SCALE GENOMIC DNA]</scope>
    <source>
        <strain evidence="2 3">DSM 29506</strain>
    </source>
</reference>
<organism evidence="2 3">
    <name type="scientific">Thalassovita litoralis</name>
    <dbReference type="NCBI Taxonomy" id="1010611"/>
    <lineage>
        <taxon>Bacteria</taxon>
        <taxon>Pseudomonadati</taxon>
        <taxon>Pseudomonadota</taxon>
        <taxon>Alphaproteobacteria</taxon>
        <taxon>Rhodobacterales</taxon>
        <taxon>Roseobacteraceae</taxon>
        <taxon>Thalassovita</taxon>
    </lineage>
</organism>
<evidence type="ECO:0000259" key="1">
    <source>
        <dbReference type="Pfam" id="PF13280"/>
    </source>
</evidence>
<evidence type="ECO:0000313" key="3">
    <source>
        <dbReference type="Proteomes" id="UP000316030"/>
    </source>
</evidence>
<name>A0A521AYH4_9RHOB</name>
<dbReference type="EMBL" id="FXTO01000001">
    <property type="protein sequence ID" value="SMO39866.1"/>
    <property type="molecule type" value="Genomic_DNA"/>
</dbReference>
<dbReference type="InterPro" id="IPR026881">
    <property type="entry name" value="WYL_dom"/>
</dbReference>
<dbReference type="PROSITE" id="PS52050">
    <property type="entry name" value="WYL"/>
    <property type="match status" value="1"/>
</dbReference>
<evidence type="ECO:0000313" key="2">
    <source>
        <dbReference type="EMBL" id="SMO39866.1"/>
    </source>
</evidence>
<dbReference type="Pfam" id="PF13280">
    <property type="entry name" value="WYL"/>
    <property type="match status" value="1"/>
</dbReference>
<gene>
    <name evidence="2" type="ORF">SAMN06265173_101448</name>
</gene>
<sequence>MIADIGQILPEAEKLLELHQLYRPMRQYHTSEAEDARGLSVLHDACLFSRPVSFDYTDLKGQKTSRRVLPIEIVHPATGIQLLAWCEKRQAHRKFFVKEIHGLRVHAGDFSARRADLIQGAIEERQDWEDSY</sequence>
<protein>
    <submittedName>
        <fullName evidence="2">WYL domain-containing protein</fullName>
    </submittedName>
</protein>